<evidence type="ECO:0000313" key="4">
    <source>
        <dbReference type="Proteomes" id="UP001519363"/>
    </source>
</evidence>
<comment type="caution">
    <text evidence="3">The sequence shown here is derived from an EMBL/GenBank/DDBJ whole genome shotgun (WGS) entry which is preliminary data.</text>
</comment>
<feature type="transmembrane region" description="Helical" evidence="1">
    <location>
        <begin position="118"/>
        <end position="142"/>
    </location>
</feature>
<keyword evidence="4" id="KW-1185">Reference proteome</keyword>
<feature type="domain" description="DUF3592" evidence="2">
    <location>
        <begin position="47"/>
        <end position="106"/>
    </location>
</feature>
<proteinExistence type="predicted"/>
<sequence>MTHQPPGRLRRALLTALAGLVLLGGFLTGAVVLEQRYEELTAIGRQVPGTVVAVDAGFRGVGDSVDVRFTLDGQERVRSLQLDDTSPELRPGDPLTVLHHPEDPERLAAPGVHNDPLWAAQLVILALVGGVGLLVLGVVNALRWCWHRLR</sequence>
<dbReference type="Proteomes" id="UP001519363">
    <property type="component" value="Unassembled WGS sequence"/>
</dbReference>
<dbReference type="InterPro" id="IPR021994">
    <property type="entry name" value="DUF3592"/>
</dbReference>
<accession>A0ABS5AS30</accession>
<evidence type="ECO:0000259" key="2">
    <source>
        <dbReference type="Pfam" id="PF12158"/>
    </source>
</evidence>
<dbReference type="RefSeq" id="WP_158103356.1">
    <property type="nucleotide sequence ID" value="NZ_JAGIOO010000001.1"/>
</dbReference>
<organism evidence="3 4">
    <name type="scientific">Crossiella equi</name>
    <dbReference type="NCBI Taxonomy" id="130796"/>
    <lineage>
        <taxon>Bacteria</taxon>
        <taxon>Bacillati</taxon>
        <taxon>Actinomycetota</taxon>
        <taxon>Actinomycetes</taxon>
        <taxon>Pseudonocardiales</taxon>
        <taxon>Pseudonocardiaceae</taxon>
        <taxon>Crossiella</taxon>
    </lineage>
</organism>
<feature type="transmembrane region" description="Helical" evidence="1">
    <location>
        <begin position="12"/>
        <end position="33"/>
    </location>
</feature>
<keyword evidence="1" id="KW-0472">Membrane</keyword>
<dbReference type="Pfam" id="PF12158">
    <property type="entry name" value="DUF3592"/>
    <property type="match status" value="1"/>
</dbReference>
<evidence type="ECO:0000256" key="1">
    <source>
        <dbReference type="SAM" id="Phobius"/>
    </source>
</evidence>
<keyword evidence="1" id="KW-1133">Transmembrane helix</keyword>
<dbReference type="EMBL" id="JAGIOO010000001">
    <property type="protein sequence ID" value="MBP2479371.1"/>
    <property type="molecule type" value="Genomic_DNA"/>
</dbReference>
<name>A0ABS5AS30_9PSEU</name>
<protein>
    <recommendedName>
        <fullName evidence="2">DUF3592 domain-containing protein</fullName>
    </recommendedName>
</protein>
<reference evidence="3 4" key="1">
    <citation type="submission" date="2021-03" db="EMBL/GenBank/DDBJ databases">
        <title>Sequencing the genomes of 1000 actinobacteria strains.</title>
        <authorList>
            <person name="Klenk H.-P."/>
        </authorList>
    </citation>
    <scope>NUCLEOTIDE SEQUENCE [LARGE SCALE GENOMIC DNA]</scope>
    <source>
        <strain evidence="3 4">DSM 44580</strain>
    </source>
</reference>
<keyword evidence="1" id="KW-0812">Transmembrane</keyword>
<evidence type="ECO:0000313" key="3">
    <source>
        <dbReference type="EMBL" id="MBP2479371.1"/>
    </source>
</evidence>
<gene>
    <name evidence="3" type="ORF">JOF53_008243</name>
</gene>